<dbReference type="PROSITE" id="PS50106">
    <property type="entry name" value="PDZ"/>
    <property type="match status" value="1"/>
</dbReference>
<feature type="domain" description="PDZ" evidence="3">
    <location>
        <begin position="73"/>
        <end position="147"/>
    </location>
</feature>
<name>A0A7S3WKA1_9SPIT</name>
<dbReference type="InterPro" id="IPR001478">
    <property type="entry name" value="PDZ"/>
</dbReference>
<dbReference type="Gene3D" id="2.30.42.10">
    <property type="match status" value="1"/>
</dbReference>
<dbReference type="AlphaFoldDB" id="A0A7S3WKA1"/>
<dbReference type="EMBL" id="HBIQ01055425">
    <property type="protein sequence ID" value="CAE0563170.1"/>
    <property type="molecule type" value="Transcribed_RNA"/>
</dbReference>
<accession>A0A7S3WKA1</accession>
<feature type="signal peptide" evidence="2">
    <location>
        <begin position="1"/>
        <end position="19"/>
    </location>
</feature>
<evidence type="ECO:0000259" key="3">
    <source>
        <dbReference type="PROSITE" id="PS50106"/>
    </source>
</evidence>
<feature type="region of interest" description="Disordered" evidence="1">
    <location>
        <begin position="25"/>
        <end position="71"/>
    </location>
</feature>
<keyword evidence="2" id="KW-0732">Signal</keyword>
<organism evidence="4">
    <name type="scientific">Strombidinopsis acuminata</name>
    <dbReference type="NCBI Taxonomy" id="141414"/>
    <lineage>
        <taxon>Eukaryota</taxon>
        <taxon>Sar</taxon>
        <taxon>Alveolata</taxon>
        <taxon>Ciliophora</taxon>
        <taxon>Intramacronucleata</taxon>
        <taxon>Spirotrichea</taxon>
        <taxon>Choreotrichia</taxon>
        <taxon>Choreotrichida</taxon>
        <taxon>Strombidinopsidae</taxon>
        <taxon>Strombidinopsis</taxon>
    </lineage>
</organism>
<dbReference type="SUPFAM" id="SSF50156">
    <property type="entry name" value="PDZ domain-like"/>
    <property type="match status" value="1"/>
</dbReference>
<sequence length="225" mass="22900">MPGFLGIAAPMAPVPLSLAAAFGAPAPAVSQEQRPLSLADALAADEEDATPPHKAGSAGDLGKGDAAPTPAFTILLEKDSRSGLGLNVSEEEREPQHLRIDSVCDDGAAEAWNRRCAQSSLADSNTPEVPSQNRALGTGDRIISVNSVAGDAKRMLQECKEKAQLKLTIKRAGAGGSVGRPSALRADADVFVPSSAPVTTVSPSATASADSPLLFGGSPSQVPAR</sequence>
<feature type="region of interest" description="Disordered" evidence="1">
    <location>
        <begin position="195"/>
        <end position="225"/>
    </location>
</feature>
<reference evidence="4" key="1">
    <citation type="submission" date="2021-01" db="EMBL/GenBank/DDBJ databases">
        <authorList>
            <person name="Corre E."/>
            <person name="Pelletier E."/>
            <person name="Niang G."/>
            <person name="Scheremetjew M."/>
            <person name="Finn R."/>
            <person name="Kale V."/>
            <person name="Holt S."/>
            <person name="Cochrane G."/>
            <person name="Meng A."/>
            <person name="Brown T."/>
            <person name="Cohen L."/>
        </authorList>
    </citation>
    <scope>NUCLEOTIDE SEQUENCE</scope>
    <source>
        <strain evidence="4">SPMC142</strain>
    </source>
</reference>
<evidence type="ECO:0000313" key="4">
    <source>
        <dbReference type="EMBL" id="CAE0563170.1"/>
    </source>
</evidence>
<feature type="chain" id="PRO_5030641617" description="PDZ domain-containing protein" evidence="2">
    <location>
        <begin position="20"/>
        <end position="225"/>
    </location>
</feature>
<dbReference type="InterPro" id="IPR036034">
    <property type="entry name" value="PDZ_sf"/>
</dbReference>
<gene>
    <name evidence="4" type="ORF">SACU0126_LOCUS17658</name>
</gene>
<evidence type="ECO:0000256" key="2">
    <source>
        <dbReference type="SAM" id="SignalP"/>
    </source>
</evidence>
<evidence type="ECO:0000256" key="1">
    <source>
        <dbReference type="SAM" id="MobiDB-lite"/>
    </source>
</evidence>
<proteinExistence type="predicted"/>
<protein>
    <recommendedName>
        <fullName evidence="3">PDZ domain-containing protein</fullName>
    </recommendedName>
</protein>
<feature type="compositionally biased region" description="Low complexity" evidence="1">
    <location>
        <begin position="195"/>
        <end position="212"/>
    </location>
</feature>
<dbReference type="CDD" id="cd00136">
    <property type="entry name" value="PDZ_canonical"/>
    <property type="match status" value="1"/>
</dbReference>